<reference evidence="3" key="1">
    <citation type="submission" date="2020-11" db="EMBL/GenBank/DDBJ databases">
        <title>Multidrug resistant novel bacterium Savagea serpentis sp. nov., isolated from the scats of a vine snake (Ahaetulla nasuta).</title>
        <authorList>
            <person name="Venkata Ramana V."/>
            <person name="Vikas Patil S."/>
            <person name="Yogita Lugani V."/>
        </authorList>
    </citation>
    <scope>NUCLEOTIDE SEQUENCE</scope>
    <source>
        <strain evidence="3">SN6</strain>
    </source>
</reference>
<dbReference type="InterPro" id="IPR015168">
    <property type="entry name" value="SsuA/THI5"/>
</dbReference>
<dbReference type="PROSITE" id="PS51257">
    <property type="entry name" value="PROKAR_LIPOPROTEIN"/>
    <property type="match status" value="1"/>
</dbReference>
<comment type="caution">
    <text evidence="3">The sequence shown here is derived from an EMBL/GenBank/DDBJ whole genome shotgun (WGS) entry which is preliminary data.</text>
</comment>
<evidence type="ECO:0000259" key="2">
    <source>
        <dbReference type="Pfam" id="PF09084"/>
    </source>
</evidence>
<accession>A0A8J7KHC2</accession>
<dbReference type="SUPFAM" id="SSF53850">
    <property type="entry name" value="Periplasmic binding protein-like II"/>
    <property type="match status" value="1"/>
</dbReference>
<dbReference type="RefSeq" id="WP_194562292.1">
    <property type="nucleotide sequence ID" value="NZ_JADKPV010000001.1"/>
</dbReference>
<dbReference type="Gene3D" id="3.40.190.10">
    <property type="entry name" value="Periplasmic binding protein-like II"/>
    <property type="match status" value="2"/>
</dbReference>
<dbReference type="PANTHER" id="PTHR31528">
    <property type="entry name" value="4-AMINO-5-HYDROXYMETHYL-2-METHYLPYRIMIDINE PHOSPHATE SYNTHASE THI11-RELATED"/>
    <property type="match status" value="1"/>
</dbReference>
<keyword evidence="1" id="KW-0732">Signal</keyword>
<dbReference type="InterPro" id="IPR027939">
    <property type="entry name" value="NMT1/THI5"/>
</dbReference>
<evidence type="ECO:0000313" key="3">
    <source>
        <dbReference type="EMBL" id="MBF4500878.1"/>
    </source>
</evidence>
<protein>
    <submittedName>
        <fullName evidence="3">ABC transporter substrate-binding protein</fullName>
    </submittedName>
</protein>
<evidence type="ECO:0000313" key="4">
    <source>
        <dbReference type="Proteomes" id="UP000622653"/>
    </source>
</evidence>
<evidence type="ECO:0000256" key="1">
    <source>
        <dbReference type="SAM" id="SignalP"/>
    </source>
</evidence>
<gene>
    <name evidence="3" type="ORF">IRY55_05815</name>
</gene>
<organism evidence="3 4">
    <name type="scientific">Savagea serpentis</name>
    <dbReference type="NCBI Taxonomy" id="2785297"/>
    <lineage>
        <taxon>Bacteria</taxon>
        <taxon>Bacillati</taxon>
        <taxon>Bacillota</taxon>
        <taxon>Bacilli</taxon>
        <taxon>Bacillales</taxon>
        <taxon>Caryophanaceae</taxon>
        <taxon>Savagea</taxon>
    </lineage>
</organism>
<feature type="signal peptide" evidence="1">
    <location>
        <begin position="1"/>
        <end position="19"/>
    </location>
</feature>
<dbReference type="AlphaFoldDB" id="A0A8J7KHC2"/>
<proteinExistence type="predicted"/>
<feature type="chain" id="PRO_5039664818" evidence="1">
    <location>
        <begin position="20"/>
        <end position="341"/>
    </location>
</feature>
<dbReference type="Pfam" id="PF09084">
    <property type="entry name" value="NMT1"/>
    <property type="match status" value="1"/>
</dbReference>
<dbReference type="PANTHER" id="PTHR31528:SF3">
    <property type="entry name" value="THIAMINE BIOSYNTHESIS PROTEIN HI_0357-RELATED"/>
    <property type="match status" value="1"/>
</dbReference>
<sequence>MKFSYKVLLLSLFTLLLVACQGEEKSKDSEGQSNSESQEDLKKVQLFLDWTPNTNHSGIYVAKDQGYFEEEGLDVDIMLPGEVRTEQIVATGKAEFGISFQTQVTQARAENIPVVSIAAIIQQNTGGYYTPTDKGIKTPKDFEGRVYGAYGSDLEKSMLQAVMKKEGGDAEKVDMVQVGNTDYFIATKRDVDFVNIFYAWTGIEGEVRGADMHFIKTIDYAPELNTYSPVIITNEEMIEQDPETVQAFVTAVLKGYEYAIENPQKTADILIAEEPDLNPELVKRSQEWLSPLYQEDAPVWGTQEEKRWVDYAKFMYDENIIDVEVDASAAFTNQFIENAKK</sequence>
<dbReference type="EMBL" id="JADKPV010000001">
    <property type="protein sequence ID" value="MBF4500878.1"/>
    <property type="molecule type" value="Genomic_DNA"/>
</dbReference>
<name>A0A8J7KHC2_9BACL</name>
<feature type="domain" description="SsuA/THI5-like" evidence="2">
    <location>
        <begin position="53"/>
        <end position="265"/>
    </location>
</feature>
<dbReference type="Proteomes" id="UP000622653">
    <property type="component" value="Unassembled WGS sequence"/>
</dbReference>
<dbReference type="GO" id="GO:0009228">
    <property type="term" value="P:thiamine biosynthetic process"/>
    <property type="evidence" value="ECO:0007669"/>
    <property type="project" value="InterPro"/>
</dbReference>
<keyword evidence="4" id="KW-1185">Reference proteome</keyword>